<sequence length="212" mass="24493">MRVTARSCTYPNATLAPLHPTSILELIGEFLMEAFLIMCSLSEQLENNTLHVPESRSLPGRNKKVTFVAIADDAFAMRPYIMKPYPFRNLHGTQRIYNYGLSRARRVIENVFGIISARFRLLRKTIELEPKKISIIVSAICVLHNFLMSRLQRIYVPGGSFDTENHENGTIQTAEWRQQNYNLTPIQSYNRNLRGNTQATDIQLEFFIYISY</sequence>
<proteinExistence type="predicted"/>
<reference evidence="1" key="1">
    <citation type="submission" date="2022-04" db="EMBL/GenBank/DDBJ databases">
        <title>Chromosome-scale genome assembly of Holotrichia oblita Faldermann.</title>
        <authorList>
            <person name="Rongchong L."/>
        </authorList>
    </citation>
    <scope>NUCLEOTIDE SEQUENCE</scope>
    <source>
        <strain evidence="1">81SQS9</strain>
    </source>
</reference>
<evidence type="ECO:0000313" key="2">
    <source>
        <dbReference type="Proteomes" id="UP001056778"/>
    </source>
</evidence>
<name>A0ACB9SNV6_HOLOL</name>
<accession>A0ACB9SNV6</accession>
<dbReference type="EMBL" id="CM043023">
    <property type="protein sequence ID" value="KAI4455432.1"/>
    <property type="molecule type" value="Genomic_DNA"/>
</dbReference>
<gene>
    <name evidence="1" type="ORF">MML48_9g00003664</name>
</gene>
<dbReference type="Proteomes" id="UP001056778">
    <property type="component" value="Chromosome 9"/>
</dbReference>
<comment type="caution">
    <text evidence="1">The sequence shown here is derived from an EMBL/GenBank/DDBJ whole genome shotgun (WGS) entry which is preliminary data.</text>
</comment>
<organism evidence="1 2">
    <name type="scientific">Holotrichia oblita</name>
    <name type="common">Chafer beetle</name>
    <dbReference type="NCBI Taxonomy" id="644536"/>
    <lineage>
        <taxon>Eukaryota</taxon>
        <taxon>Metazoa</taxon>
        <taxon>Ecdysozoa</taxon>
        <taxon>Arthropoda</taxon>
        <taxon>Hexapoda</taxon>
        <taxon>Insecta</taxon>
        <taxon>Pterygota</taxon>
        <taxon>Neoptera</taxon>
        <taxon>Endopterygota</taxon>
        <taxon>Coleoptera</taxon>
        <taxon>Polyphaga</taxon>
        <taxon>Scarabaeiformia</taxon>
        <taxon>Scarabaeidae</taxon>
        <taxon>Melolonthinae</taxon>
        <taxon>Holotrichia</taxon>
    </lineage>
</organism>
<protein>
    <submittedName>
        <fullName evidence="1">Uncharacterized protein</fullName>
    </submittedName>
</protein>
<evidence type="ECO:0000313" key="1">
    <source>
        <dbReference type="EMBL" id="KAI4455432.1"/>
    </source>
</evidence>
<keyword evidence="2" id="KW-1185">Reference proteome</keyword>